<evidence type="ECO:0000256" key="1">
    <source>
        <dbReference type="SAM" id="MobiDB-lite"/>
    </source>
</evidence>
<feature type="non-terminal residue" evidence="2">
    <location>
        <position position="50"/>
    </location>
</feature>
<protein>
    <submittedName>
        <fullName evidence="2">Uncharacterized protein</fullName>
    </submittedName>
</protein>
<proteinExistence type="predicted"/>
<dbReference type="AlphaFoldDB" id="A0A392TFC2"/>
<feature type="region of interest" description="Disordered" evidence="1">
    <location>
        <begin position="31"/>
        <end position="50"/>
    </location>
</feature>
<sequence>MVSLPCVNKHAAVLSNLNLTSLTNHFELYGYGRRPPPEPPPPEEAEFLRL</sequence>
<comment type="caution">
    <text evidence="2">The sequence shown here is derived from an EMBL/GenBank/DDBJ whole genome shotgun (WGS) entry which is preliminary data.</text>
</comment>
<name>A0A392TFC2_9FABA</name>
<keyword evidence="3" id="KW-1185">Reference proteome</keyword>
<feature type="compositionally biased region" description="Acidic residues" evidence="1">
    <location>
        <begin position="41"/>
        <end position="50"/>
    </location>
</feature>
<dbReference type="Proteomes" id="UP000265520">
    <property type="component" value="Unassembled WGS sequence"/>
</dbReference>
<evidence type="ECO:0000313" key="3">
    <source>
        <dbReference type="Proteomes" id="UP000265520"/>
    </source>
</evidence>
<evidence type="ECO:0000313" key="2">
    <source>
        <dbReference type="EMBL" id="MCI59821.1"/>
    </source>
</evidence>
<reference evidence="2 3" key="1">
    <citation type="journal article" date="2018" name="Front. Plant Sci.">
        <title>Red Clover (Trifolium pratense) and Zigzag Clover (T. medium) - A Picture of Genomic Similarities and Differences.</title>
        <authorList>
            <person name="Dluhosova J."/>
            <person name="Istvanek J."/>
            <person name="Nedelnik J."/>
            <person name="Repkova J."/>
        </authorList>
    </citation>
    <scope>NUCLEOTIDE SEQUENCE [LARGE SCALE GENOMIC DNA]</scope>
    <source>
        <strain evidence="3">cv. 10/8</strain>
        <tissue evidence="2">Leaf</tissue>
    </source>
</reference>
<dbReference type="EMBL" id="LXQA010570550">
    <property type="protein sequence ID" value="MCI59821.1"/>
    <property type="molecule type" value="Genomic_DNA"/>
</dbReference>
<accession>A0A392TFC2</accession>
<organism evidence="2 3">
    <name type="scientific">Trifolium medium</name>
    <dbReference type="NCBI Taxonomy" id="97028"/>
    <lineage>
        <taxon>Eukaryota</taxon>
        <taxon>Viridiplantae</taxon>
        <taxon>Streptophyta</taxon>
        <taxon>Embryophyta</taxon>
        <taxon>Tracheophyta</taxon>
        <taxon>Spermatophyta</taxon>
        <taxon>Magnoliopsida</taxon>
        <taxon>eudicotyledons</taxon>
        <taxon>Gunneridae</taxon>
        <taxon>Pentapetalae</taxon>
        <taxon>rosids</taxon>
        <taxon>fabids</taxon>
        <taxon>Fabales</taxon>
        <taxon>Fabaceae</taxon>
        <taxon>Papilionoideae</taxon>
        <taxon>50 kb inversion clade</taxon>
        <taxon>NPAAA clade</taxon>
        <taxon>Hologalegina</taxon>
        <taxon>IRL clade</taxon>
        <taxon>Trifolieae</taxon>
        <taxon>Trifolium</taxon>
    </lineage>
</organism>